<dbReference type="Gene3D" id="3.20.20.120">
    <property type="entry name" value="Enolase-like C-terminal domain"/>
    <property type="match status" value="1"/>
</dbReference>
<dbReference type="InterPro" id="IPR013342">
    <property type="entry name" value="Mandelate_racemase_C"/>
</dbReference>
<evidence type="ECO:0000259" key="2">
    <source>
        <dbReference type="SMART" id="SM00922"/>
    </source>
</evidence>
<gene>
    <name evidence="3" type="ORF">GCM10023172_31760</name>
</gene>
<dbReference type="Pfam" id="PF13378">
    <property type="entry name" value="MR_MLE_C"/>
    <property type="match status" value="1"/>
</dbReference>
<dbReference type="Proteomes" id="UP001501243">
    <property type="component" value="Unassembled WGS sequence"/>
</dbReference>
<dbReference type="InterPro" id="IPR029065">
    <property type="entry name" value="Enolase_C-like"/>
</dbReference>
<comment type="caution">
    <text evidence="3">The sequence shown here is derived from an EMBL/GenBank/DDBJ whole genome shotgun (WGS) entry which is preliminary data.</text>
</comment>
<dbReference type="EMBL" id="BAABGQ010000008">
    <property type="protein sequence ID" value="GAA4504826.1"/>
    <property type="molecule type" value="Genomic_DNA"/>
</dbReference>
<dbReference type="PANTHER" id="PTHR48073">
    <property type="entry name" value="O-SUCCINYLBENZOATE SYNTHASE-RELATED"/>
    <property type="match status" value="1"/>
</dbReference>
<sequence length="350" mass="37677">MRALAPAAFMTTWTLTTLELPLNYVWKISRNASTTKTNLVLRATQAGTSGWGEAAPNVRYGESPALLQAQFDDLLAHGLSQAGTLPELTALLAARPVAHALRFALESALTHCLAARAGQPVWQWLGVPRPATRVATAFTLPIMAPGEVAGFVAAQRAGRFQLLKVKVDQGGGLDLLRAVAAALPGRAVLVDGNEAWPDADSLLRFLEQAARVPGLQMRLLEQPLPAACADDYRYLRSRVGLPLLADESVTDEADFEAIARQFHGVNVKLMKAGGYQRGIELLRQTRAHGLLPMLGCMVETSLGIWSALQVSALAEVHDLDGILVVRDEPFGLVQEENGELLENENGSRLA</sequence>
<proteinExistence type="predicted"/>
<feature type="domain" description="Mandelate racemase/muconate lactonizing enzyme C-terminal" evidence="2">
    <location>
        <begin position="145"/>
        <end position="242"/>
    </location>
</feature>
<keyword evidence="4" id="KW-1185">Reference proteome</keyword>
<reference evidence="4" key="1">
    <citation type="journal article" date="2019" name="Int. J. Syst. Evol. Microbiol.">
        <title>The Global Catalogue of Microorganisms (GCM) 10K type strain sequencing project: providing services to taxonomists for standard genome sequencing and annotation.</title>
        <authorList>
            <consortium name="The Broad Institute Genomics Platform"/>
            <consortium name="The Broad Institute Genome Sequencing Center for Infectious Disease"/>
            <person name="Wu L."/>
            <person name="Ma J."/>
        </authorList>
    </citation>
    <scope>NUCLEOTIDE SEQUENCE [LARGE SCALE GENOMIC DNA]</scope>
    <source>
        <strain evidence="4">JCM 17841</strain>
    </source>
</reference>
<dbReference type="SUPFAM" id="SSF51604">
    <property type="entry name" value="Enolase C-terminal domain-like"/>
    <property type="match status" value="1"/>
</dbReference>
<dbReference type="Gene3D" id="3.30.390.10">
    <property type="entry name" value="Enolase-like, N-terminal domain"/>
    <property type="match status" value="1"/>
</dbReference>
<dbReference type="InterPro" id="IPR036849">
    <property type="entry name" value="Enolase-like_C_sf"/>
</dbReference>
<dbReference type="SUPFAM" id="SSF54826">
    <property type="entry name" value="Enolase N-terminal domain-like"/>
    <property type="match status" value="1"/>
</dbReference>
<dbReference type="InterPro" id="IPR029017">
    <property type="entry name" value="Enolase-like_N"/>
</dbReference>
<dbReference type="PANTHER" id="PTHR48073:SF2">
    <property type="entry name" value="O-SUCCINYLBENZOATE SYNTHASE"/>
    <property type="match status" value="1"/>
</dbReference>
<organism evidence="3 4">
    <name type="scientific">Hymenobacter ginsengisoli</name>
    <dbReference type="NCBI Taxonomy" id="1051626"/>
    <lineage>
        <taxon>Bacteria</taxon>
        <taxon>Pseudomonadati</taxon>
        <taxon>Bacteroidota</taxon>
        <taxon>Cytophagia</taxon>
        <taxon>Cytophagales</taxon>
        <taxon>Hymenobacteraceae</taxon>
        <taxon>Hymenobacter</taxon>
    </lineage>
</organism>
<keyword evidence="1" id="KW-0479">Metal-binding</keyword>
<name>A0ABP8QK84_9BACT</name>
<evidence type="ECO:0000313" key="3">
    <source>
        <dbReference type="EMBL" id="GAA4504826.1"/>
    </source>
</evidence>
<accession>A0ABP8QK84</accession>
<protein>
    <submittedName>
        <fullName evidence="3">Dipeptide epimerase</fullName>
    </submittedName>
</protein>
<dbReference type="SMART" id="SM00922">
    <property type="entry name" value="MR_MLE"/>
    <property type="match status" value="1"/>
</dbReference>
<evidence type="ECO:0000256" key="1">
    <source>
        <dbReference type="ARBA" id="ARBA00022723"/>
    </source>
</evidence>
<evidence type="ECO:0000313" key="4">
    <source>
        <dbReference type="Proteomes" id="UP001501243"/>
    </source>
</evidence>